<evidence type="ECO:0000256" key="2">
    <source>
        <dbReference type="PROSITE-ProRule" id="PRU00176"/>
    </source>
</evidence>
<feature type="compositionally biased region" description="Basic and acidic residues" evidence="3">
    <location>
        <begin position="46"/>
        <end position="68"/>
    </location>
</feature>
<dbReference type="InterPro" id="IPR035979">
    <property type="entry name" value="RBD_domain_sf"/>
</dbReference>
<dbReference type="InterPro" id="IPR012677">
    <property type="entry name" value="Nucleotide-bd_a/b_plait_sf"/>
</dbReference>
<dbReference type="InterPro" id="IPR034221">
    <property type="entry name" value="RBM34_RRM2"/>
</dbReference>
<dbReference type="CDD" id="cd12395">
    <property type="entry name" value="RRM2_RBM34"/>
    <property type="match status" value="1"/>
</dbReference>
<evidence type="ECO:0000256" key="1">
    <source>
        <dbReference type="ARBA" id="ARBA00022884"/>
    </source>
</evidence>
<reference evidence="5 6" key="1">
    <citation type="journal article" date="2022" name="Nat. Ecol. Evol.">
        <title>A masculinizing supergene underlies an exaggerated male reproductive morph in a spider.</title>
        <authorList>
            <person name="Hendrickx F."/>
            <person name="De Corte Z."/>
            <person name="Sonet G."/>
            <person name="Van Belleghem S.M."/>
            <person name="Kostlbacher S."/>
            <person name="Vangestel C."/>
        </authorList>
    </citation>
    <scope>NUCLEOTIDE SEQUENCE [LARGE SCALE GENOMIC DNA]</scope>
    <source>
        <strain evidence="5">W744_W776</strain>
    </source>
</reference>
<evidence type="ECO:0000313" key="5">
    <source>
        <dbReference type="EMBL" id="KAG8198132.1"/>
    </source>
</evidence>
<evidence type="ECO:0000259" key="4">
    <source>
        <dbReference type="PROSITE" id="PS50102"/>
    </source>
</evidence>
<dbReference type="PANTHER" id="PTHR48024:SF56">
    <property type="entry name" value="HETEROGENEOUS NUCLEAR RIBONUCLEOPROTEIN A0"/>
    <property type="match status" value="1"/>
</dbReference>
<dbReference type="SMART" id="SM00360">
    <property type="entry name" value="RRM"/>
    <property type="match status" value="2"/>
</dbReference>
<keyword evidence="6" id="KW-1185">Reference proteome</keyword>
<protein>
    <recommendedName>
        <fullName evidence="4">RRM domain-containing protein</fullName>
    </recommendedName>
</protein>
<dbReference type="Gene3D" id="3.30.70.330">
    <property type="match status" value="2"/>
</dbReference>
<feature type="domain" description="RRM" evidence="4">
    <location>
        <begin position="284"/>
        <end position="378"/>
    </location>
</feature>
<feature type="region of interest" description="Disordered" evidence="3">
    <location>
        <begin position="252"/>
        <end position="275"/>
    </location>
</feature>
<organism evidence="5 6">
    <name type="scientific">Oedothorax gibbosus</name>
    <dbReference type="NCBI Taxonomy" id="931172"/>
    <lineage>
        <taxon>Eukaryota</taxon>
        <taxon>Metazoa</taxon>
        <taxon>Ecdysozoa</taxon>
        <taxon>Arthropoda</taxon>
        <taxon>Chelicerata</taxon>
        <taxon>Arachnida</taxon>
        <taxon>Araneae</taxon>
        <taxon>Araneomorphae</taxon>
        <taxon>Entelegynae</taxon>
        <taxon>Araneoidea</taxon>
        <taxon>Linyphiidae</taxon>
        <taxon>Erigoninae</taxon>
        <taxon>Oedothorax</taxon>
    </lineage>
</organism>
<feature type="compositionally biased region" description="Basic residues" evidence="3">
    <location>
        <begin position="69"/>
        <end position="79"/>
    </location>
</feature>
<dbReference type="AlphaFoldDB" id="A0AAV6VMU3"/>
<feature type="domain" description="RRM" evidence="4">
    <location>
        <begin position="389"/>
        <end position="466"/>
    </location>
</feature>
<keyword evidence="1 2" id="KW-0694">RNA-binding</keyword>
<feature type="region of interest" description="Disordered" evidence="3">
    <location>
        <begin position="1"/>
        <end position="209"/>
    </location>
</feature>
<accession>A0AAV6VMU3</accession>
<feature type="compositionally biased region" description="Basic and acidic residues" evidence="3">
    <location>
        <begin position="175"/>
        <end position="194"/>
    </location>
</feature>
<comment type="caution">
    <text evidence="5">The sequence shown here is derived from an EMBL/GenBank/DDBJ whole genome shotgun (WGS) entry which is preliminary data.</text>
</comment>
<dbReference type="GO" id="GO:0005634">
    <property type="term" value="C:nucleus"/>
    <property type="evidence" value="ECO:0007669"/>
    <property type="project" value="TreeGrafter"/>
</dbReference>
<evidence type="ECO:0000256" key="3">
    <source>
        <dbReference type="SAM" id="MobiDB-lite"/>
    </source>
</evidence>
<feature type="compositionally biased region" description="Polar residues" evidence="3">
    <location>
        <begin position="463"/>
        <end position="478"/>
    </location>
</feature>
<feature type="region of interest" description="Disordered" evidence="3">
    <location>
        <begin position="463"/>
        <end position="529"/>
    </location>
</feature>
<name>A0AAV6VMU3_9ARAC</name>
<dbReference type="CDD" id="cd12394">
    <property type="entry name" value="RRM1_RBM34"/>
    <property type="match status" value="1"/>
</dbReference>
<proteinExistence type="predicted"/>
<dbReference type="PROSITE" id="PS50102">
    <property type="entry name" value="RRM"/>
    <property type="match status" value="2"/>
</dbReference>
<dbReference type="EMBL" id="JAFNEN010000043">
    <property type="protein sequence ID" value="KAG8198132.1"/>
    <property type="molecule type" value="Genomic_DNA"/>
</dbReference>
<gene>
    <name evidence="5" type="ORF">JTE90_006885</name>
</gene>
<feature type="compositionally biased region" description="Basic residues" evidence="3">
    <location>
        <begin position="501"/>
        <end position="529"/>
    </location>
</feature>
<dbReference type="InterPro" id="IPR050886">
    <property type="entry name" value="RNA-binding_reg"/>
</dbReference>
<sequence length="529" mass="59812">MPKYQVGDVASLFPKPAKPKTESGKKIQSLFEDFYKKPSKKLKSQNKVETKEKQAEEVTHQETNETVKQKKPKKEKRKFQSTNEADSAENTTAGQVSKKQKLEPATANAPFPRSKKEKNPKNLSYLTKSKFPDPNMDDEELFPRKKGKHVTFDQDDDDISTPQKKKKGKTTSPTKEPENTSLGEEKSEAEIEERKRKRAEKKKARKLAKAQENQVPDFLKLPPVDMNENSKAVFRMKKKRVIPSCKEVFENNDQNESVVEDGSPQKLPSQNERSAAELEERLSRTLFVGNLPLNTNKKDLVKLFSPFGSLETCRLRGAIPQKSSIPRKIAEIKGKYHASLHSRIAYVVLKERKSAIEALSLSGTQLDGHHIVVDRAAGLGEKKVYDEKRSIFVGNLPFHIKDDTLWNTFLPCGSIEFVRVIRDKETGAGKGFGYVCFQKIQGKENALALTDLEIEGRTLRIQSATGGQKQKGPQTSSPWKGIGKKIAKKQKMKSANTNSRKTLKKLMHRGKQQHQKKKIAGIFKKFSKN</sequence>
<dbReference type="Pfam" id="PF00076">
    <property type="entry name" value="RRM_1"/>
    <property type="match status" value="2"/>
</dbReference>
<dbReference type="Proteomes" id="UP000827092">
    <property type="component" value="Unassembled WGS sequence"/>
</dbReference>
<dbReference type="SUPFAM" id="SSF54928">
    <property type="entry name" value="RNA-binding domain, RBD"/>
    <property type="match status" value="2"/>
</dbReference>
<feature type="compositionally biased region" description="Basic residues" evidence="3">
    <location>
        <begin position="482"/>
        <end position="492"/>
    </location>
</feature>
<feature type="compositionally biased region" description="Polar residues" evidence="3">
    <location>
        <begin position="80"/>
        <end position="97"/>
    </location>
</feature>
<dbReference type="InterPro" id="IPR000504">
    <property type="entry name" value="RRM_dom"/>
</dbReference>
<feature type="compositionally biased region" description="Basic residues" evidence="3">
    <location>
        <begin position="195"/>
        <end position="208"/>
    </location>
</feature>
<dbReference type="GO" id="GO:0003723">
    <property type="term" value="F:RNA binding"/>
    <property type="evidence" value="ECO:0007669"/>
    <property type="project" value="UniProtKB-UniRule"/>
</dbReference>
<dbReference type="PANTHER" id="PTHR48024">
    <property type="entry name" value="GEO13361P1-RELATED"/>
    <property type="match status" value="1"/>
</dbReference>
<evidence type="ECO:0000313" key="6">
    <source>
        <dbReference type="Proteomes" id="UP000827092"/>
    </source>
</evidence>